<evidence type="ECO:0000313" key="3">
    <source>
        <dbReference type="EMBL" id="ANB10346.1"/>
    </source>
</evidence>
<dbReference type="Pfam" id="PF01551">
    <property type="entry name" value="Peptidase_M23"/>
    <property type="match status" value="1"/>
</dbReference>
<reference evidence="4" key="1">
    <citation type="submission" date="2015-10" db="EMBL/GenBank/DDBJ databases">
        <title>Complete genome sequence of Streptomyces ambofaciens DSM 40697.</title>
        <authorList>
            <person name="Thibessard A."/>
            <person name="Leblond P."/>
        </authorList>
    </citation>
    <scope>NUCLEOTIDE SEQUENCE [LARGE SCALE GENOMIC DNA]</scope>
    <source>
        <strain evidence="4">DSM 40697</strain>
    </source>
</reference>
<evidence type="ECO:0000256" key="1">
    <source>
        <dbReference type="SAM" id="SignalP"/>
    </source>
</evidence>
<feature type="chain" id="PRO_5045546694" evidence="1">
    <location>
        <begin position="31"/>
        <end position="270"/>
    </location>
</feature>
<dbReference type="InterPro" id="IPR050570">
    <property type="entry name" value="Cell_wall_metabolism_enzyme"/>
</dbReference>
<dbReference type="SUPFAM" id="SSF51261">
    <property type="entry name" value="Duplicated hybrid motif"/>
    <property type="match status" value="1"/>
</dbReference>
<feature type="signal peptide" evidence="1">
    <location>
        <begin position="1"/>
        <end position="30"/>
    </location>
</feature>
<accession>A0ABM6B923</accession>
<dbReference type="PANTHER" id="PTHR21666">
    <property type="entry name" value="PEPTIDASE-RELATED"/>
    <property type="match status" value="1"/>
</dbReference>
<dbReference type="CDD" id="cd12797">
    <property type="entry name" value="M23_peptidase"/>
    <property type="match status" value="1"/>
</dbReference>
<dbReference type="PANTHER" id="PTHR21666:SF270">
    <property type="entry name" value="MUREIN HYDROLASE ACTIVATOR ENVC"/>
    <property type="match status" value="1"/>
</dbReference>
<proteinExistence type="predicted"/>
<keyword evidence="1" id="KW-0732">Signal</keyword>
<dbReference type="RefSeq" id="WP_063484053.1">
    <property type="nucleotide sequence ID" value="NZ_CP012949.1"/>
</dbReference>
<dbReference type="InterPro" id="IPR011055">
    <property type="entry name" value="Dup_hybrid_motif"/>
</dbReference>
<name>A0ABM6B923_STRAM</name>
<feature type="domain" description="M23ase beta-sheet core" evidence="2">
    <location>
        <begin position="75"/>
        <end position="158"/>
    </location>
</feature>
<dbReference type="Proteomes" id="UP000076720">
    <property type="component" value="Chromosome"/>
</dbReference>
<dbReference type="EMBL" id="CP012949">
    <property type="protein sequence ID" value="ANB10346.1"/>
    <property type="molecule type" value="Genomic_DNA"/>
</dbReference>
<protein>
    <submittedName>
        <fullName evidence="3">Peptidase M23</fullName>
    </submittedName>
</protein>
<keyword evidence="4" id="KW-1185">Reference proteome</keyword>
<reference evidence="3 4" key="2">
    <citation type="journal article" date="2016" name="Genome Announc.">
        <title>Complete Genome Sequence of Streptomyces ambofaciens DSM 40697, a Paradigm for Genome Plasticity Studies.</title>
        <authorList>
            <person name="Thibessard A."/>
            <person name="Leblond P."/>
        </authorList>
    </citation>
    <scope>NUCLEOTIDE SEQUENCE [LARGE SCALE GENOMIC DNA]</scope>
    <source>
        <strain evidence="3 4">DSM 40697</strain>
    </source>
</reference>
<gene>
    <name evidence="3" type="ORF">SAM40697_6393</name>
</gene>
<evidence type="ECO:0000313" key="4">
    <source>
        <dbReference type="Proteomes" id="UP000076720"/>
    </source>
</evidence>
<dbReference type="Gene3D" id="2.70.70.10">
    <property type="entry name" value="Glucose Permease (Domain IIA)"/>
    <property type="match status" value="1"/>
</dbReference>
<dbReference type="InterPro" id="IPR016047">
    <property type="entry name" value="M23ase_b-sheet_dom"/>
</dbReference>
<sequence length="270" mass="28334">MPFRRLWATTTVVLCALAGLLLGLVPSAGAAASGTAVAAAPDFKAPYPCGQRWTYSHHSAEVRRALDFVRADGGTTDGTPVLASAAGTAHRHHQANGAGNYVSIEHGGGWRTYYFHLSAFGAPDGAQVAQGQQIGSTGSTGNSSGPHIHYEQLYNGVGQDIRINGSALAYPGGYHQYFLTSDNGCGGSGTPFMTWGSGTRVRADARLSAPVVTTLAGPTSVRVLCQKQGDTVNAEGYTNNWWSKLRDQNGFISNIYIDHPAAQLPGVPLC</sequence>
<organism evidence="3 4">
    <name type="scientific">Streptomyces ambofaciens</name>
    <dbReference type="NCBI Taxonomy" id="1889"/>
    <lineage>
        <taxon>Bacteria</taxon>
        <taxon>Bacillati</taxon>
        <taxon>Actinomycetota</taxon>
        <taxon>Actinomycetes</taxon>
        <taxon>Kitasatosporales</taxon>
        <taxon>Streptomycetaceae</taxon>
        <taxon>Streptomyces</taxon>
    </lineage>
</organism>
<evidence type="ECO:0000259" key="2">
    <source>
        <dbReference type="Pfam" id="PF01551"/>
    </source>
</evidence>